<reference evidence="7" key="1">
    <citation type="journal article" date="2023" name="Commun. Biol.">
        <title>Genome analysis of Parmales, the sister group of diatoms, reveals the evolutionary specialization of diatoms from phago-mixotrophs to photoautotrophs.</title>
        <authorList>
            <person name="Ban H."/>
            <person name="Sato S."/>
            <person name="Yoshikawa S."/>
            <person name="Yamada K."/>
            <person name="Nakamura Y."/>
            <person name="Ichinomiya M."/>
            <person name="Sato N."/>
            <person name="Blanc-Mathieu R."/>
            <person name="Endo H."/>
            <person name="Kuwata A."/>
            <person name="Ogata H."/>
        </authorList>
    </citation>
    <scope>NUCLEOTIDE SEQUENCE [LARGE SCALE GENOMIC DNA]</scope>
    <source>
        <strain evidence="7">NIES 3699</strain>
    </source>
</reference>
<name>A0A9W7CD91_9STRA</name>
<evidence type="ECO:0000256" key="1">
    <source>
        <dbReference type="ARBA" id="ARBA00004127"/>
    </source>
</evidence>
<keyword evidence="2 5" id="KW-0812">Transmembrane</keyword>
<accession>A0A9W7CD91</accession>
<dbReference type="SUPFAM" id="SSF103473">
    <property type="entry name" value="MFS general substrate transporter"/>
    <property type="match status" value="1"/>
</dbReference>
<feature type="transmembrane region" description="Helical" evidence="5">
    <location>
        <begin position="453"/>
        <end position="474"/>
    </location>
</feature>
<evidence type="ECO:0000256" key="4">
    <source>
        <dbReference type="ARBA" id="ARBA00023136"/>
    </source>
</evidence>
<dbReference type="Pfam" id="PF07690">
    <property type="entry name" value="MFS_1"/>
    <property type="match status" value="1"/>
</dbReference>
<dbReference type="InterPro" id="IPR050495">
    <property type="entry name" value="ATG22/LtaA_families"/>
</dbReference>
<feature type="transmembrane region" description="Helical" evidence="5">
    <location>
        <begin position="129"/>
        <end position="147"/>
    </location>
</feature>
<comment type="subcellular location">
    <subcellularLocation>
        <location evidence="1">Endomembrane system</location>
        <topology evidence="1">Multi-pass membrane protein</topology>
    </subcellularLocation>
</comment>
<dbReference type="Gene3D" id="1.20.1250.20">
    <property type="entry name" value="MFS general substrate transporter like domains"/>
    <property type="match status" value="2"/>
</dbReference>
<dbReference type="GO" id="GO:0022857">
    <property type="term" value="F:transmembrane transporter activity"/>
    <property type="evidence" value="ECO:0007669"/>
    <property type="project" value="InterPro"/>
</dbReference>
<evidence type="ECO:0000256" key="5">
    <source>
        <dbReference type="SAM" id="Phobius"/>
    </source>
</evidence>
<dbReference type="GO" id="GO:0012505">
    <property type="term" value="C:endomembrane system"/>
    <property type="evidence" value="ECO:0007669"/>
    <property type="project" value="UniProtKB-SubCell"/>
</dbReference>
<evidence type="ECO:0000256" key="3">
    <source>
        <dbReference type="ARBA" id="ARBA00022989"/>
    </source>
</evidence>
<dbReference type="EMBL" id="BRXX01000369">
    <property type="protein sequence ID" value="GMI07715.1"/>
    <property type="molecule type" value="Genomic_DNA"/>
</dbReference>
<feature type="transmembrane region" description="Helical" evidence="5">
    <location>
        <begin position="292"/>
        <end position="317"/>
    </location>
</feature>
<keyword evidence="7" id="KW-1185">Reference proteome</keyword>
<dbReference type="PANTHER" id="PTHR23519:SF1">
    <property type="entry name" value="AUTOPHAGY-RELATED PROTEIN 22"/>
    <property type="match status" value="1"/>
</dbReference>
<gene>
    <name evidence="6" type="ORF">TrVE_jg4991</name>
</gene>
<feature type="transmembrane region" description="Helical" evidence="5">
    <location>
        <begin position="224"/>
        <end position="243"/>
    </location>
</feature>
<feature type="transmembrane region" description="Helical" evidence="5">
    <location>
        <begin position="355"/>
        <end position="374"/>
    </location>
</feature>
<feature type="transmembrane region" description="Helical" evidence="5">
    <location>
        <begin position="380"/>
        <end position="399"/>
    </location>
</feature>
<feature type="transmembrane region" description="Helical" evidence="5">
    <location>
        <begin position="21"/>
        <end position="44"/>
    </location>
</feature>
<dbReference type="PANTHER" id="PTHR23519">
    <property type="entry name" value="AUTOPHAGY-RELATED PROTEIN 22"/>
    <property type="match status" value="1"/>
</dbReference>
<feature type="transmembrane region" description="Helical" evidence="5">
    <location>
        <begin position="329"/>
        <end position="348"/>
    </location>
</feature>
<keyword evidence="3 5" id="KW-1133">Transmembrane helix</keyword>
<organism evidence="6 7">
    <name type="scientific">Triparma verrucosa</name>
    <dbReference type="NCBI Taxonomy" id="1606542"/>
    <lineage>
        <taxon>Eukaryota</taxon>
        <taxon>Sar</taxon>
        <taxon>Stramenopiles</taxon>
        <taxon>Ochrophyta</taxon>
        <taxon>Bolidophyceae</taxon>
        <taxon>Parmales</taxon>
        <taxon>Triparmaceae</taxon>
        <taxon>Triparma</taxon>
    </lineage>
</organism>
<evidence type="ECO:0000256" key="2">
    <source>
        <dbReference type="ARBA" id="ARBA00022692"/>
    </source>
</evidence>
<feature type="transmembrane region" description="Helical" evidence="5">
    <location>
        <begin position="198"/>
        <end position="218"/>
    </location>
</feature>
<dbReference type="AlphaFoldDB" id="A0A9W7CD91"/>
<dbReference type="InterPro" id="IPR036259">
    <property type="entry name" value="MFS_trans_sf"/>
</dbReference>
<keyword evidence="4 5" id="KW-0472">Membrane</keyword>
<feature type="transmembrane region" description="Helical" evidence="5">
    <location>
        <begin position="153"/>
        <end position="178"/>
    </location>
</feature>
<feature type="transmembrane region" description="Helical" evidence="5">
    <location>
        <begin position="420"/>
        <end position="441"/>
    </location>
</feature>
<evidence type="ECO:0000313" key="6">
    <source>
        <dbReference type="EMBL" id="GMI07715.1"/>
    </source>
</evidence>
<evidence type="ECO:0000313" key="7">
    <source>
        <dbReference type="Proteomes" id="UP001165160"/>
    </source>
</evidence>
<feature type="transmembrane region" description="Helical" evidence="5">
    <location>
        <begin position="96"/>
        <end position="117"/>
    </location>
</feature>
<dbReference type="InterPro" id="IPR011701">
    <property type="entry name" value="MFS"/>
</dbReference>
<protein>
    <submittedName>
        <fullName evidence="6">Uncharacterized protein</fullName>
    </submittedName>
</protein>
<sequence>MCKRFCSRALFSNPVFRKLEAWGYLLILSIRGTGFSTSIFMNIALLQFGYASVGCTGTGKEIGFNVTSGVHWTTEEAEEIGQDCAGEMKGMNLPIVTGYLVLNSFSTVISTCSAPVFGSFVDSSPNRKIYTIATCAIYILINFFHAFSTQENWLLMVLLGLFVQRIAYSFNVACIDGYCIEIAENEEEVMTLQSIGRVVELSSMLLFLFFVGVLGFLVGNDIAVTARMGNIIFTCLALPLLYLSHKRLAPRPALRSISGGDSDSNYYSSRFFDTFSNLYKTLKDLKSSNRVLLQYLVGVSFIDSASGSIISLLPVYAMQQLNIPNPSSLVGLTMVCSIPGALLAKFLAEKRGTRFTLFTFVAGIMFGTSLLSALVYSDDAVGGIIGLCLLFGVTLGGIYPMQKSLYMTIIPAGQEVEYQGLYSFFSQVADFLPGLWFGFAVDSKLGGEKNSRRVGMLAPVFFHLVGILLCCVFLDEEGAKRKAEETRHKRVRVGEKARMVMPLGEEGLLVEEGL</sequence>
<comment type="caution">
    <text evidence="6">The sequence shown here is derived from an EMBL/GenBank/DDBJ whole genome shotgun (WGS) entry which is preliminary data.</text>
</comment>
<proteinExistence type="predicted"/>
<dbReference type="Proteomes" id="UP001165160">
    <property type="component" value="Unassembled WGS sequence"/>
</dbReference>